<dbReference type="Proteomes" id="UP001592528">
    <property type="component" value="Unassembled WGS sequence"/>
</dbReference>
<keyword evidence="1" id="KW-0472">Membrane</keyword>
<evidence type="ECO:0000256" key="1">
    <source>
        <dbReference type="SAM" id="Phobius"/>
    </source>
</evidence>
<protein>
    <submittedName>
        <fullName evidence="2">Uncharacterized protein</fullName>
    </submittedName>
</protein>
<dbReference type="EMBL" id="JBHEZZ010000037">
    <property type="protein sequence ID" value="MFC1407005.1"/>
    <property type="molecule type" value="Genomic_DNA"/>
</dbReference>
<organism evidence="2 3">
    <name type="scientific">Streptacidiphilus cavernicola</name>
    <dbReference type="NCBI Taxonomy" id="3342716"/>
    <lineage>
        <taxon>Bacteria</taxon>
        <taxon>Bacillati</taxon>
        <taxon>Actinomycetota</taxon>
        <taxon>Actinomycetes</taxon>
        <taxon>Kitasatosporales</taxon>
        <taxon>Streptomycetaceae</taxon>
        <taxon>Streptacidiphilus</taxon>
    </lineage>
</organism>
<gene>
    <name evidence="2" type="ORF">ACEZDJ_37555</name>
</gene>
<dbReference type="RefSeq" id="WP_030264966.1">
    <property type="nucleotide sequence ID" value="NZ_JBHEZZ010000037.1"/>
</dbReference>
<keyword evidence="1" id="KW-0812">Transmembrane</keyword>
<name>A0ABV6UZX3_9ACTN</name>
<evidence type="ECO:0000313" key="3">
    <source>
        <dbReference type="Proteomes" id="UP001592528"/>
    </source>
</evidence>
<reference evidence="2 3" key="1">
    <citation type="submission" date="2024-09" db="EMBL/GenBank/DDBJ databases">
        <authorList>
            <person name="Lee S.D."/>
        </authorList>
    </citation>
    <scope>NUCLEOTIDE SEQUENCE [LARGE SCALE GENOMIC DNA]</scope>
    <source>
        <strain evidence="2 3">N1-5</strain>
    </source>
</reference>
<proteinExistence type="predicted"/>
<evidence type="ECO:0000313" key="2">
    <source>
        <dbReference type="EMBL" id="MFC1407005.1"/>
    </source>
</evidence>
<keyword evidence="1" id="KW-1133">Transmembrane helix</keyword>
<accession>A0ABV6UZX3</accession>
<feature type="transmembrane region" description="Helical" evidence="1">
    <location>
        <begin position="56"/>
        <end position="79"/>
    </location>
</feature>
<sequence>MVAFRVLFFCLGVVLLVGAAVVALVHVAEPVPGMHCLAMRPTRLGVPDRPCPDVRYVRHTGIAVGMAVVAVVLVVGSLLERRRRS</sequence>
<keyword evidence="3" id="KW-1185">Reference proteome</keyword>
<comment type="caution">
    <text evidence="2">The sequence shown here is derived from an EMBL/GenBank/DDBJ whole genome shotgun (WGS) entry which is preliminary data.</text>
</comment>